<protein>
    <submittedName>
        <fullName evidence="1">Protein STABILIZED1-like</fullName>
    </submittedName>
</protein>
<evidence type="ECO:0000313" key="2">
    <source>
        <dbReference type="Proteomes" id="UP000250321"/>
    </source>
</evidence>
<organism evidence="1 2">
    <name type="scientific">Prunus yedoensis var. nudiflora</name>
    <dbReference type="NCBI Taxonomy" id="2094558"/>
    <lineage>
        <taxon>Eukaryota</taxon>
        <taxon>Viridiplantae</taxon>
        <taxon>Streptophyta</taxon>
        <taxon>Embryophyta</taxon>
        <taxon>Tracheophyta</taxon>
        <taxon>Spermatophyta</taxon>
        <taxon>Magnoliopsida</taxon>
        <taxon>eudicotyledons</taxon>
        <taxon>Gunneridae</taxon>
        <taxon>Pentapetalae</taxon>
        <taxon>rosids</taxon>
        <taxon>fabids</taxon>
        <taxon>Rosales</taxon>
        <taxon>Rosaceae</taxon>
        <taxon>Amygdaloideae</taxon>
        <taxon>Amygdaleae</taxon>
        <taxon>Prunus</taxon>
    </lineage>
</organism>
<evidence type="ECO:0000313" key="1">
    <source>
        <dbReference type="EMBL" id="PQQ01399.1"/>
    </source>
</evidence>
<reference evidence="1 2" key="1">
    <citation type="submission" date="2018-02" db="EMBL/GenBank/DDBJ databases">
        <title>Draft genome of wild Prunus yedoensis var. nudiflora.</title>
        <authorList>
            <person name="Baek S."/>
            <person name="Kim J.-H."/>
            <person name="Choi K."/>
            <person name="Kim G.-B."/>
            <person name="Cho A."/>
            <person name="Jang H."/>
            <person name="Shin C.-H."/>
            <person name="Yu H.-J."/>
            <person name="Mun J.-H."/>
        </authorList>
    </citation>
    <scope>NUCLEOTIDE SEQUENCE [LARGE SCALE GENOMIC DNA]</scope>
    <source>
        <strain evidence="2">cv. Jeju island</strain>
        <tissue evidence="1">Leaf</tissue>
    </source>
</reference>
<keyword evidence="2" id="KW-1185">Reference proteome</keyword>
<accession>A0A314Y977</accession>
<gene>
    <name evidence="1" type="ORF">Pyn_04742</name>
</gene>
<sequence>MPAKNKNPQNPQLWLAAVRAEMRHGNNKEVDILMAMALDKCPKSGNVITIPTSMGLWPSYSAIIVRL</sequence>
<comment type="caution">
    <text evidence="1">The sequence shown here is derived from an EMBL/GenBank/DDBJ whole genome shotgun (WGS) entry which is preliminary data.</text>
</comment>
<dbReference type="Proteomes" id="UP000250321">
    <property type="component" value="Unassembled WGS sequence"/>
</dbReference>
<proteinExistence type="predicted"/>
<dbReference type="OrthoDB" id="440128at2759"/>
<dbReference type="STRING" id="2094558.A0A314Y977"/>
<dbReference type="EMBL" id="PJQY01001570">
    <property type="protein sequence ID" value="PQQ01399.1"/>
    <property type="molecule type" value="Genomic_DNA"/>
</dbReference>
<name>A0A314Y977_PRUYE</name>
<dbReference type="AlphaFoldDB" id="A0A314Y977"/>